<name>A0A1I8HSK8_9PLAT</name>
<dbReference type="WBParaSite" id="maker-uti_cns_0007522-snap-gene-0.3-mRNA-1">
    <property type="protein sequence ID" value="maker-uti_cns_0007522-snap-gene-0.3-mRNA-1"/>
    <property type="gene ID" value="maker-uti_cns_0007522-snap-gene-0.3"/>
</dbReference>
<evidence type="ECO:0000256" key="1">
    <source>
        <dbReference type="SAM" id="MobiDB-lite"/>
    </source>
</evidence>
<feature type="region of interest" description="Disordered" evidence="1">
    <location>
        <begin position="560"/>
        <end position="604"/>
    </location>
</feature>
<dbReference type="AlphaFoldDB" id="A0A1I8HSK8"/>
<evidence type="ECO:0000313" key="2">
    <source>
        <dbReference type="Proteomes" id="UP000095280"/>
    </source>
</evidence>
<feature type="region of interest" description="Disordered" evidence="1">
    <location>
        <begin position="645"/>
        <end position="670"/>
    </location>
</feature>
<feature type="compositionally biased region" description="Low complexity" evidence="1">
    <location>
        <begin position="645"/>
        <end position="664"/>
    </location>
</feature>
<reference evidence="3" key="1">
    <citation type="submission" date="2016-11" db="UniProtKB">
        <authorList>
            <consortium name="WormBaseParasite"/>
        </authorList>
    </citation>
    <scope>IDENTIFICATION</scope>
</reference>
<keyword evidence="2" id="KW-1185">Reference proteome</keyword>
<evidence type="ECO:0000313" key="3">
    <source>
        <dbReference type="WBParaSite" id="maker-uti_cns_0007522-snap-gene-0.3-mRNA-1"/>
    </source>
</evidence>
<accession>A0A1I8HSK8</accession>
<sequence length="687" mass="74793">FFDPFVFGGVIGGRLISAVFQRSVNCLLYKVRRPPDFRCFSRFPPSGLAAEHLADPLAPGHNDLLGRHQDALVATAHLRRLRLVLSEPTHPLAHRQVRIHFHSQIVVPADLLQHVDLIGWRLCLGEHPASPVPHGHQPNEELLLPVNVGQSDPPRVGQLPHHAGVKVVLDLQLLVGLPMVPHSDGVHALRHGIERIHAAVGVIHELSPAALQRVHVVAGLHQADAPVAVGHAAGNLDAHLAIESLRTVIEHVLRLLDQSLRVLVVVRSDAFHVDVVDLAIESFLDPSNSSSQEAYSRSQQTNALVAVKWINYHQIEDNHDDSKILVCGSGSQIKCFLELLESVCEQKTIKRLICAADCELAMLTDSKFWTEYGCRIVSWRKEEYEDDIVRRTRLAAKQKPVFTVIDFEPTLRRLHRQFYIVAECGRVLLYQKRQARWAEICAPLLPALADRGVVVENLEDDCRYLMPAEDRDCAGWYCMHWLMCSASGSADSCAMQLSALRWLVLLPLLLCCCCCCHSHVPPPPPPPLLRQITWPMAEKQAPRVHWPGLPGAVLKGAAAEAPGRPRISGSSWADGAGGARTRSRSNTSSKASSTPSPVRAEASTVACRPWRAAKAAASSGDTCDEIGAGALTCRSAAEQSALAPTSTMTASAGASSLNAGSQSAPAAVSESLLVRSYTSRAARAPAR</sequence>
<dbReference type="Proteomes" id="UP000095280">
    <property type="component" value="Unplaced"/>
</dbReference>
<feature type="compositionally biased region" description="Low complexity" evidence="1">
    <location>
        <begin position="584"/>
        <end position="596"/>
    </location>
</feature>
<proteinExistence type="predicted"/>
<protein>
    <submittedName>
        <fullName evidence="3">S6PP domain-containing protein</fullName>
    </submittedName>
</protein>
<organism evidence="2 3">
    <name type="scientific">Macrostomum lignano</name>
    <dbReference type="NCBI Taxonomy" id="282301"/>
    <lineage>
        <taxon>Eukaryota</taxon>
        <taxon>Metazoa</taxon>
        <taxon>Spiralia</taxon>
        <taxon>Lophotrochozoa</taxon>
        <taxon>Platyhelminthes</taxon>
        <taxon>Rhabditophora</taxon>
        <taxon>Macrostomorpha</taxon>
        <taxon>Macrostomida</taxon>
        <taxon>Macrostomidae</taxon>
        <taxon>Macrostomum</taxon>
    </lineage>
</organism>